<organism evidence="2 3">
    <name type="scientific">Mesonia hippocampi</name>
    <dbReference type="NCBI Taxonomy" id="1628250"/>
    <lineage>
        <taxon>Bacteria</taxon>
        <taxon>Pseudomonadati</taxon>
        <taxon>Bacteroidota</taxon>
        <taxon>Flavobacteriia</taxon>
        <taxon>Flavobacteriales</taxon>
        <taxon>Flavobacteriaceae</taxon>
        <taxon>Mesonia</taxon>
    </lineage>
</organism>
<sequence>MVRFLKNALNFYINSSMHVALAVCALCMVTYYNFQLIPSYRLLGFVFLSSITGYNFVKYAGIAKWRHKTLTGRLKLIQIFSFFVFLGLLYVSFLQSVEVIFVSLTLGVFTLFYAVPILPKSKNLRNLKSLKIFIIALVWAGVCAVLPLVDIPEVSFLLLGATFLQYYIFVLALLLPFEIRDLAHDVPDLGTFPQLYGVKNTKLFGGVLLILFIIVSLVIAQQIGYSKLEITLIALLLGGFIVFSSPFRSKYFTAFWAEALPIFWMLFAMLLR</sequence>
<feature type="transmembrane region" description="Helical" evidence="1">
    <location>
        <begin position="74"/>
        <end position="93"/>
    </location>
</feature>
<proteinExistence type="predicted"/>
<dbReference type="RefSeq" id="WP_183478295.1">
    <property type="nucleotide sequence ID" value="NZ_JACIFO010000013.1"/>
</dbReference>
<evidence type="ECO:0000313" key="3">
    <source>
        <dbReference type="Proteomes" id="UP000553034"/>
    </source>
</evidence>
<evidence type="ECO:0000313" key="2">
    <source>
        <dbReference type="EMBL" id="MBB4119961.1"/>
    </source>
</evidence>
<feature type="transmembrane region" description="Helical" evidence="1">
    <location>
        <begin position="130"/>
        <end position="149"/>
    </location>
</feature>
<feature type="transmembrane region" description="Helical" evidence="1">
    <location>
        <begin position="155"/>
        <end position="175"/>
    </location>
</feature>
<keyword evidence="1" id="KW-1133">Transmembrane helix</keyword>
<feature type="transmembrane region" description="Helical" evidence="1">
    <location>
        <begin position="12"/>
        <end position="34"/>
    </location>
</feature>
<evidence type="ECO:0000256" key="1">
    <source>
        <dbReference type="SAM" id="Phobius"/>
    </source>
</evidence>
<dbReference type="Proteomes" id="UP000553034">
    <property type="component" value="Unassembled WGS sequence"/>
</dbReference>
<dbReference type="AlphaFoldDB" id="A0A840ESF6"/>
<evidence type="ECO:0008006" key="4">
    <source>
        <dbReference type="Google" id="ProtNLM"/>
    </source>
</evidence>
<reference evidence="2 3" key="1">
    <citation type="submission" date="2020-08" db="EMBL/GenBank/DDBJ databases">
        <title>Genomic Encyclopedia of Type Strains, Phase IV (KMG-IV): sequencing the most valuable type-strain genomes for metagenomic binning, comparative biology and taxonomic classification.</title>
        <authorList>
            <person name="Goeker M."/>
        </authorList>
    </citation>
    <scope>NUCLEOTIDE SEQUENCE [LARGE SCALE GENOMIC DNA]</scope>
    <source>
        <strain evidence="2 3">DSM 29568</strain>
    </source>
</reference>
<feature type="transmembrane region" description="Helical" evidence="1">
    <location>
        <begin position="99"/>
        <end position="118"/>
    </location>
</feature>
<feature type="transmembrane region" description="Helical" evidence="1">
    <location>
        <begin position="40"/>
        <end position="62"/>
    </location>
</feature>
<feature type="transmembrane region" description="Helical" evidence="1">
    <location>
        <begin position="203"/>
        <end position="224"/>
    </location>
</feature>
<feature type="transmembrane region" description="Helical" evidence="1">
    <location>
        <begin position="254"/>
        <end position="271"/>
    </location>
</feature>
<feature type="transmembrane region" description="Helical" evidence="1">
    <location>
        <begin position="230"/>
        <end position="247"/>
    </location>
</feature>
<protein>
    <recommendedName>
        <fullName evidence="4">Prenyltransferase</fullName>
    </recommendedName>
</protein>
<name>A0A840ESF6_9FLAO</name>
<keyword evidence="3" id="KW-1185">Reference proteome</keyword>
<gene>
    <name evidence="2" type="ORF">GGR32_002273</name>
</gene>
<keyword evidence="1" id="KW-0812">Transmembrane</keyword>
<keyword evidence="1" id="KW-0472">Membrane</keyword>
<comment type="caution">
    <text evidence="2">The sequence shown here is derived from an EMBL/GenBank/DDBJ whole genome shotgun (WGS) entry which is preliminary data.</text>
</comment>
<accession>A0A840ESF6</accession>
<dbReference type="EMBL" id="JACIFO010000013">
    <property type="protein sequence ID" value="MBB4119961.1"/>
    <property type="molecule type" value="Genomic_DNA"/>
</dbReference>